<evidence type="ECO:0000313" key="2">
    <source>
        <dbReference type="Proteomes" id="UP001147752"/>
    </source>
</evidence>
<proteinExistence type="predicted"/>
<protein>
    <submittedName>
        <fullName evidence="1">Agmatinase 1</fullName>
    </submittedName>
</protein>
<accession>A0A9W9USW5</accession>
<dbReference type="Proteomes" id="UP001147752">
    <property type="component" value="Unassembled WGS sequence"/>
</dbReference>
<gene>
    <name evidence="1" type="ORF">N7517_010736</name>
</gene>
<evidence type="ECO:0000313" key="1">
    <source>
        <dbReference type="EMBL" id="KAJ5356127.1"/>
    </source>
</evidence>
<dbReference type="AlphaFoldDB" id="A0A9W9USW5"/>
<dbReference type="GeneID" id="81467642"/>
<sequence>MVLENDANTHAGIRTLSLLSDYENDGYSEVEIVEARKIDTIGNYALHHRLDQSGGTDGIIENVSDRVGQPRLSFD</sequence>
<reference evidence="1" key="2">
    <citation type="journal article" date="2023" name="IMA Fungus">
        <title>Comparative genomic study of the Penicillium genus elucidates a diverse pangenome and 15 lateral gene transfer events.</title>
        <authorList>
            <person name="Petersen C."/>
            <person name="Sorensen T."/>
            <person name="Nielsen M.R."/>
            <person name="Sondergaard T.E."/>
            <person name="Sorensen J.L."/>
            <person name="Fitzpatrick D.A."/>
            <person name="Frisvad J.C."/>
            <person name="Nielsen K.L."/>
        </authorList>
    </citation>
    <scope>NUCLEOTIDE SEQUENCE</scope>
    <source>
        <strain evidence="1">IBT 3081</strain>
    </source>
</reference>
<dbReference type="RefSeq" id="XP_056574274.1">
    <property type="nucleotide sequence ID" value="XM_056728459.1"/>
</dbReference>
<reference evidence="1" key="1">
    <citation type="submission" date="2022-12" db="EMBL/GenBank/DDBJ databases">
        <authorList>
            <person name="Petersen C."/>
        </authorList>
    </citation>
    <scope>NUCLEOTIDE SEQUENCE</scope>
    <source>
        <strain evidence="1">IBT 3081</strain>
    </source>
</reference>
<name>A0A9W9USW5_9EURO</name>
<keyword evidence="2" id="KW-1185">Reference proteome</keyword>
<organism evidence="1 2">
    <name type="scientific">Penicillium concentricum</name>
    <dbReference type="NCBI Taxonomy" id="293559"/>
    <lineage>
        <taxon>Eukaryota</taxon>
        <taxon>Fungi</taxon>
        <taxon>Dikarya</taxon>
        <taxon>Ascomycota</taxon>
        <taxon>Pezizomycotina</taxon>
        <taxon>Eurotiomycetes</taxon>
        <taxon>Eurotiomycetidae</taxon>
        <taxon>Eurotiales</taxon>
        <taxon>Aspergillaceae</taxon>
        <taxon>Penicillium</taxon>
    </lineage>
</organism>
<dbReference type="EMBL" id="JAPZBT010000006">
    <property type="protein sequence ID" value="KAJ5356127.1"/>
    <property type="molecule type" value="Genomic_DNA"/>
</dbReference>
<comment type="caution">
    <text evidence="1">The sequence shown here is derived from an EMBL/GenBank/DDBJ whole genome shotgun (WGS) entry which is preliminary data.</text>
</comment>